<accession>A0A8S5MPM4</accession>
<sequence length="49" mass="5677">MVRGISAFFNTLRVLAKKVLKKFKKGVDSLLFSMLLYGYNERAERHKGD</sequence>
<reference evidence="1" key="1">
    <citation type="journal article" date="2021" name="Proc. Natl. Acad. Sci. U.S.A.">
        <title>A Catalog of Tens of Thousands of Viruses from Human Metagenomes Reveals Hidden Associations with Chronic Diseases.</title>
        <authorList>
            <person name="Tisza M.J."/>
            <person name="Buck C.B."/>
        </authorList>
    </citation>
    <scope>NUCLEOTIDE SEQUENCE</scope>
    <source>
        <strain evidence="1">CtoqT5</strain>
    </source>
</reference>
<proteinExistence type="predicted"/>
<name>A0A8S5MPM4_9CAUD</name>
<protein>
    <submittedName>
        <fullName evidence="1">Uncharacterized protein</fullName>
    </submittedName>
</protein>
<organism evidence="1">
    <name type="scientific">Podoviridae sp. ctoqT5</name>
    <dbReference type="NCBI Taxonomy" id="2826577"/>
    <lineage>
        <taxon>Viruses</taxon>
        <taxon>Duplodnaviria</taxon>
        <taxon>Heunggongvirae</taxon>
        <taxon>Uroviricota</taxon>
        <taxon>Caudoviricetes</taxon>
    </lineage>
</organism>
<dbReference type="EMBL" id="BK014952">
    <property type="protein sequence ID" value="DAD84148.1"/>
    <property type="molecule type" value="Genomic_DNA"/>
</dbReference>
<evidence type="ECO:0000313" key="1">
    <source>
        <dbReference type="EMBL" id="DAD84148.1"/>
    </source>
</evidence>